<dbReference type="EMBL" id="CP020100">
    <property type="protein sequence ID" value="AQZ93940.1"/>
    <property type="molecule type" value="Genomic_DNA"/>
</dbReference>
<sequence>MLNVIIVEDDEWIAELLAQVIGHVASDARVLRFGNVRDCLNQLKARPVDLLLADLHLPDASGLEAIRVARQRSPASSRVLLTASIDRATVLAARDAGITDFIAKPFSVEVLIERLGKVMQGHGQPTAAPIQLDSLEHFLTQRPEQALFIPWCEPAHRQSVLHWTARCEPSELWRMARQEPLLAAEWLSRANRHEHADGGFDCLSLEAAIKRLGPAECVRLAHQLAHTQPGLTHVDLQQLAGQLLAQQSGLGEILNSLARPQGLATEQMHTAVELSRLGELAVLCAIQNYFNYGGMVCDRVSLETLLTRFGPGFGNALKTRLRLPFPLRELIGALFKLPAGSLRKDRVIMRIAALEAGLAQDPGQLRQLRQWIGIEPD</sequence>
<evidence type="ECO:0000313" key="4">
    <source>
        <dbReference type="Proteomes" id="UP000243488"/>
    </source>
</evidence>
<dbReference type="KEGG" id="ppha:BVH74_03870"/>
<dbReference type="Pfam" id="PF00072">
    <property type="entry name" value="Response_reg"/>
    <property type="match status" value="1"/>
</dbReference>
<name>A0A1V0B230_9GAMM</name>
<proteinExistence type="predicted"/>
<dbReference type="AlphaFoldDB" id="A0A1V0B230"/>
<dbReference type="InterPro" id="IPR051271">
    <property type="entry name" value="2C-system_Tx_regulators"/>
</dbReference>
<dbReference type="Gene3D" id="3.40.50.2300">
    <property type="match status" value="1"/>
</dbReference>
<evidence type="ECO:0000259" key="2">
    <source>
        <dbReference type="PROSITE" id="PS50110"/>
    </source>
</evidence>
<dbReference type="PROSITE" id="PS50110">
    <property type="entry name" value="RESPONSE_REGULATORY"/>
    <property type="match status" value="1"/>
</dbReference>
<dbReference type="SMART" id="SM00448">
    <property type="entry name" value="REC"/>
    <property type="match status" value="1"/>
</dbReference>
<dbReference type="SUPFAM" id="SSF109604">
    <property type="entry name" value="HD-domain/PDEase-like"/>
    <property type="match status" value="1"/>
</dbReference>
<dbReference type="SUPFAM" id="SSF52172">
    <property type="entry name" value="CheY-like"/>
    <property type="match status" value="1"/>
</dbReference>
<dbReference type="Proteomes" id="UP000243488">
    <property type="component" value="Chromosome"/>
</dbReference>
<reference evidence="3 4" key="1">
    <citation type="submission" date="2017-03" db="EMBL/GenBank/DDBJ databases">
        <title>Complete genome sequence of the novel DNRA strain Pseudomonas sp. S-6-2 isolated from Chinese polluted river sediment. Journal of Biotechnology.</title>
        <authorList>
            <person name="Li J."/>
            <person name="Xiang F."/>
            <person name="Wang L."/>
            <person name="Xi L."/>
            <person name="Liu J."/>
        </authorList>
    </citation>
    <scope>NUCLEOTIDE SEQUENCE [LARGE SCALE GENOMIC DNA]</scope>
    <source>
        <strain evidence="3 4">S-6-2</strain>
    </source>
</reference>
<dbReference type="STRING" id="1931241.BVH74_03870"/>
<keyword evidence="4" id="KW-1185">Reference proteome</keyword>
<evidence type="ECO:0000313" key="3">
    <source>
        <dbReference type="EMBL" id="AQZ93940.1"/>
    </source>
</evidence>
<feature type="domain" description="Response regulatory" evidence="2">
    <location>
        <begin position="3"/>
        <end position="119"/>
    </location>
</feature>
<dbReference type="InterPro" id="IPR011006">
    <property type="entry name" value="CheY-like_superfamily"/>
</dbReference>
<accession>A0A1V0B230</accession>
<dbReference type="InterPro" id="IPR001789">
    <property type="entry name" value="Sig_transdc_resp-reg_receiver"/>
</dbReference>
<protein>
    <recommendedName>
        <fullName evidence="2">Response regulatory domain-containing protein</fullName>
    </recommendedName>
</protein>
<gene>
    <name evidence="3" type="ORF">BVH74_03870</name>
</gene>
<feature type="modified residue" description="4-aspartylphosphate" evidence="1">
    <location>
        <position position="54"/>
    </location>
</feature>
<dbReference type="PANTHER" id="PTHR45526:SF1">
    <property type="entry name" value="TRANSCRIPTIONAL REGULATORY PROTEIN DCUR-RELATED"/>
    <property type="match status" value="1"/>
</dbReference>
<dbReference type="CDD" id="cd00156">
    <property type="entry name" value="REC"/>
    <property type="match status" value="1"/>
</dbReference>
<evidence type="ECO:0000256" key="1">
    <source>
        <dbReference type="PROSITE-ProRule" id="PRU00169"/>
    </source>
</evidence>
<dbReference type="PANTHER" id="PTHR45526">
    <property type="entry name" value="TRANSCRIPTIONAL REGULATORY PROTEIN DPIA"/>
    <property type="match status" value="1"/>
</dbReference>
<dbReference type="Gene3D" id="1.10.3210.10">
    <property type="entry name" value="Hypothetical protein af1432"/>
    <property type="match status" value="1"/>
</dbReference>
<organism evidence="3 4">
    <name type="scientific">Halopseudomonas phragmitis</name>
    <dbReference type="NCBI Taxonomy" id="1931241"/>
    <lineage>
        <taxon>Bacteria</taxon>
        <taxon>Pseudomonadati</taxon>
        <taxon>Pseudomonadota</taxon>
        <taxon>Gammaproteobacteria</taxon>
        <taxon>Pseudomonadales</taxon>
        <taxon>Pseudomonadaceae</taxon>
        <taxon>Halopseudomonas</taxon>
    </lineage>
</organism>
<keyword evidence="1" id="KW-0597">Phosphoprotein</keyword>
<dbReference type="GO" id="GO:0000156">
    <property type="term" value="F:phosphorelay response regulator activity"/>
    <property type="evidence" value="ECO:0007669"/>
    <property type="project" value="TreeGrafter"/>
</dbReference>